<evidence type="ECO:0000313" key="1">
    <source>
        <dbReference type="EMBL" id="KKN37427.1"/>
    </source>
</evidence>
<dbReference type="AlphaFoldDB" id="A0A0F9QK80"/>
<comment type="caution">
    <text evidence="1">The sequence shown here is derived from an EMBL/GenBank/DDBJ whole genome shotgun (WGS) entry which is preliminary data.</text>
</comment>
<gene>
    <name evidence="1" type="ORF">LCGC14_0763760</name>
</gene>
<protein>
    <submittedName>
        <fullName evidence="1">Uncharacterized protein</fullName>
    </submittedName>
</protein>
<dbReference type="EMBL" id="LAZR01001895">
    <property type="protein sequence ID" value="KKN37427.1"/>
    <property type="molecule type" value="Genomic_DNA"/>
</dbReference>
<organism evidence="1">
    <name type="scientific">marine sediment metagenome</name>
    <dbReference type="NCBI Taxonomy" id="412755"/>
    <lineage>
        <taxon>unclassified sequences</taxon>
        <taxon>metagenomes</taxon>
        <taxon>ecological metagenomes</taxon>
    </lineage>
</organism>
<sequence>MIPKCEFGDCKGLSVVTMRFNNHGVNACSEHKIPVYEMIKALSMEWTEMRADLVLKFFKAVAKGGK</sequence>
<accession>A0A0F9QK80</accession>
<name>A0A0F9QK80_9ZZZZ</name>
<proteinExistence type="predicted"/>
<reference evidence="1" key="1">
    <citation type="journal article" date="2015" name="Nature">
        <title>Complex archaea that bridge the gap between prokaryotes and eukaryotes.</title>
        <authorList>
            <person name="Spang A."/>
            <person name="Saw J.H."/>
            <person name="Jorgensen S.L."/>
            <person name="Zaremba-Niedzwiedzka K."/>
            <person name="Martijn J."/>
            <person name="Lind A.E."/>
            <person name="van Eijk R."/>
            <person name="Schleper C."/>
            <person name="Guy L."/>
            <person name="Ettema T.J."/>
        </authorList>
    </citation>
    <scope>NUCLEOTIDE SEQUENCE</scope>
</reference>